<evidence type="ECO:0000256" key="1">
    <source>
        <dbReference type="ARBA" id="ARBA00003280"/>
    </source>
</evidence>
<evidence type="ECO:0000256" key="16">
    <source>
        <dbReference type="HAMAP-Rule" id="MF_00790"/>
    </source>
</evidence>
<dbReference type="HAMAP" id="MF_00790">
    <property type="entry name" value="Lipase_chap"/>
    <property type="match status" value="1"/>
</dbReference>
<keyword evidence="9 16" id="KW-1133">Transmembrane helix</keyword>
<dbReference type="SUPFAM" id="SSF158855">
    <property type="entry name" value="Lipase chaperone-like"/>
    <property type="match status" value="1"/>
</dbReference>
<evidence type="ECO:0000256" key="14">
    <source>
        <dbReference type="ARBA" id="ARBA00031542"/>
    </source>
</evidence>
<evidence type="ECO:0000256" key="15">
    <source>
        <dbReference type="ARBA" id="ARBA00033028"/>
    </source>
</evidence>
<dbReference type="Pfam" id="PF03280">
    <property type="entry name" value="Lipase_chap"/>
    <property type="match status" value="1"/>
</dbReference>
<dbReference type="RefSeq" id="WP_011080218.1">
    <property type="nucleotide sequence ID" value="NZ_CBCSKP010000011.1"/>
</dbReference>
<comment type="caution">
    <text evidence="17">The sequence shown here is derived from an EMBL/GenBank/DDBJ whole genome shotgun (WGS) entry which is preliminary data.</text>
</comment>
<evidence type="ECO:0000256" key="8">
    <source>
        <dbReference type="ARBA" id="ARBA00022963"/>
    </source>
</evidence>
<dbReference type="NCBIfam" id="NF002337">
    <property type="entry name" value="PRK01294.1-5"/>
    <property type="match status" value="1"/>
</dbReference>
<evidence type="ECO:0000256" key="3">
    <source>
        <dbReference type="ARBA" id="ARBA00010358"/>
    </source>
</evidence>
<dbReference type="GO" id="GO:0016042">
    <property type="term" value="P:lipid catabolic process"/>
    <property type="evidence" value="ECO:0007669"/>
    <property type="project" value="UniProtKB-UniRule"/>
</dbReference>
<name>A0A2S3QV48_VIBVL</name>
<reference evidence="17 18" key="1">
    <citation type="journal article" date="2018" name="Front. Microbiol.">
        <title>Phylogeny of Vibrio vulnificus from the Analysis of the Core-Genome: Implications for Intra-Species Taxonomy.</title>
        <authorList>
            <person name="Roig F.J."/>
            <person name="Gonzalez-Candelas F."/>
            <person name="Sanjuan E."/>
            <person name="Fouz B."/>
            <person name="Feil E.J."/>
            <person name="Llorens C."/>
            <person name="Baker-Austin C."/>
            <person name="Oliver J.D."/>
            <person name="Danin-Poleg Y."/>
            <person name="Gibas C.J."/>
            <person name="Kashi Y."/>
            <person name="Gulig P.A."/>
            <person name="Morrison S.S."/>
            <person name="Amaro C."/>
        </authorList>
    </citation>
    <scope>NUCLEOTIDE SEQUENCE [LARGE SCALE GENOMIC DNA]</scope>
    <source>
        <strain evidence="17 18">CECT4608</strain>
    </source>
</reference>
<dbReference type="GO" id="GO:0005886">
    <property type="term" value="C:plasma membrane"/>
    <property type="evidence" value="ECO:0007669"/>
    <property type="project" value="UniProtKB-SubCell"/>
</dbReference>
<keyword evidence="8 16" id="KW-0442">Lipid degradation</keyword>
<keyword evidence="11 16" id="KW-0472">Membrane</keyword>
<evidence type="ECO:0000256" key="6">
    <source>
        <dbReference type="ARBA" id="ARBA00022519"/>
    </source>
</evidence>
<dbReference type="GO" id="GO:0006457">
    <property type="term" value="P:protein folding"/>
    <property type="evidence" value="ECO:0007669"/>
    <property type="project" value="UniProtKB-UniRule"/>
</dbReference>
<accession>A0A2S3QV48</accession>
<comment type="similarity">
    <text evidence="3 16">Belongs to the lipase chaperone family.</text>
</comment>
<organism evidence="17 18">
    <name type="scientific">Vibrio vulnificus</name>
    <dbReference type="NCBI Taxonomy" id="672"/>
    <lineage>
        <taxon>Bacteria</taxon>
        <taxon>Pseudomonadati</taxon>
        <taxon>Pseudomonadota</taxon>
        <taxon>Gammaproteobacteria</taxon>
        <taxon>Vibrionales</taxon>
        <taxon>Vibrionaceae</taxon>
        <taxon>Vibrio</taxon>
    </lineage>
</organism>
<evidence type="ECO:0000256" key="9">
    <source>
        <dbReference type="ARBA" id="ARBA00022989"/>
    </source>
</evidence>
<sequence length="280" mass="31829">MKKTALTIITIALGSLGAVYFLPSEPAAQKDIRATSQHDTSVDNTSAKAFLDYSLSTLGEKPLQTITQDVVREERALGELQLDEQLFALYLRYKQALADLDIEITGSDIISLETLHQAILDLQREYFSAQQIDLIFGEENQLRALALEKARLSEQGYSAEEQKQLWRDHLALQPEYVQESDANRRLMSELAQGEDAQTTYLKRVELVGEAGAQRLEVLDQNRAEFDRVFQHYLVQRSAILDDLGLSDEQKHKQITMLRETSFDAKQWRRIEALERIADGG</sequence>
<evidence type="ECO:0000313" key="18">
    <source>
        <dbReference type="Proteomes" id="UP000237466"/>
    </source>
</evidence>
<evidence type="ECO:0000256" key="4">
    <source>
        <dbReference type="ARBA" id="ARBA00019692"/>
    </source>
</evidence>
<evidence type="ECO:0000256" key="5">
    <source>
        <dbReference type="ARBA" id="ARBA00022475"/>
    </source>
</evidence>
<protein>
    <recommendedName>
        <fullName evidence="4 16">Lipase chaperone</fullName>
    </recommendedName>
    <alternativeName>
        <fullName evidence="16">Lipase activator protein</fullName>
    </alternativeName>
    <alternativeName>
        <fullName evidence="15 16">Lipase foldase</fullName>
    </alternativeName>
    <alternativeName>
        <fullName evidence="13 16">Lipase helper protein</fullName>
    </alternativeName>
    <alternativeName>
        <fullName evidence="14 16">Lipase modulator</fullName>
    </alternativeName>
</protein>
<evidence type="ECO:0000256" key="13">
    <source>
        <dbReference type="ARBA" id="ARBA00030948"/>
    </source>
</evidence>
<dbReference type="AlphaFoldDB" id="A0A2S3QV48"/>
<dbReference type="InterPro" id="IPR004961">
    <property type="entry name" value="Lipase_chaperone"/>
</dbReference>
<keyword evidence="6 16" id="KW-0997">Cell inner membrane</keyword>
<gene>
    <name evidence="16" type="primary">lifO</name>
    <name evidence="17" type="ORF">CRN52_22350</name>
</gene>
<dbReference type="Proteomes" id="UP000237466">
    <property type="component" value="Unassembled WGS sequence"/>
</dbReference>
<evidence type="ECO:0000256" key="12">
    <source>
        <dbReference type="ARBA" id="ARBA00023186"/>
    </source>
</evidence>
<keyword evidence="12 16" id="KW-0143">Chaperone</keyword>
<evidence type="ECO:0000256" key="2">
    <source>
        <dbReference type="ARBA" id="ARBA00004383"/>
    </source>
</evidence>
<evidence type="ECO:0000256" key="11">
    <source>
        <dbReference type="ARBA" id="ARBA00023136"/>
    </source>
</evidence>
<evidence type="ECO:0000256" key="7">
    <source>
        <dbReference type="ARBA" id="ARBA00022692"/>
    </source>
</evidence>
<comment type="function">
    <text evidence="1 16">May be involved in the folding of the extracellular lipase during its passage through the periplasm.</text>
</comment>
<evidence type="ECO:0000256" key="10">
    <source>
        <dbReference type="ARBA" id="ARBA00023098"/>
    </source>
</evidence>
<dbReference type="GO" id="GO:0051082">
    <property type="term" value="F:unfolded protein binding"/>
    <property type="evidence" value="ECO:0007669"/>
    <property type="project" value="UniProtKB-UniRule"/>
</dbReference>
<proteinExistence type="inferred from homology"/>
<evidence type="ECO:0000313" key="17">
    <source>
        <dbReference type="EMBL" id="POB41736.1"/>
    </source>
</evidence>
<keyword evidence="10 16" id="KW-0443">Lipid metabolism</keyword>
<keyword evidence="5 16" id="KW-1003">Cell membrane</keyword>
<dbReference type="EMBL" id="PDGH01000146">
    <property type="protein sequence ID" value="POB41736.1"/>
    <property type="molecule type" value="Genomic_DNA"/>
</dbReference>
<dbReference type="SMR" id="A0A2S3QV48"/>
<comment type="subcellular location">
    <subcellularLocation>
        <location evidence="2">Cell inner membrane</location>
        <topology evidence="2">Single-pass membrane protein</topology>
        <orientation evidence="2">Periplasmic side</orientation>
    </subcellularLocation>
</comment>
<keyword evidence="7 16" id="KW-0812">Transmembrane</keyword>